<name>A0A7T1F283_ATRLM</name>
<dbReference type="PANTHER" id="PTHR30146">
    <property type="entry name" value="LACI-RELATED TRANSCRIPTIONAL REPRESSOR"/>
    <property type="match status" value="1"/>
</dbReference>
<evidence type="ECO:0000256" key="2">
    <source>
        <dbReference type="ARBA" id="ARBA00023125"/>
    </source>
</evidence>
<organism evidence="6 7">
    <name type="scientific">Atribacter laminatus</name>
    <dbReference type="NCBI Taxonomy" id="2847778"/>
    <lineage>
        <taxon>Bacteria</taxon>
        <taxon>Pseudomonadati</taxon>
        <taxon>Atribacterota</taxon>
        <taxon>Atribacteria</taxon>
        <taxon>Atribacterales</taxon>
        <taxon>Atribacteraceae</taxon>
        <taxon>Atribacter</taxon>
    </lineage>
</organism>
<keyword evidence="3" id="KW-0804">Transcription</keyword>
<dbReference type="InterPro" id="IPR010982">
    <property type="entry name" value="Lambda_DNA-bd_dom_sf"/>
</dbReference>
<reference evidence="6 7" key="1">
    <citation type="journal article" date="2021" name="Nat. Commun.">
        <title>Isolation of a member of the candidate phylum Atribacteria reveals a unique cell membrane structure.</title>
        <authorList>
            <person name="Taiki K."/>
            <person name="Nobu M.K."/>
            <person name="Kusada H."/>
            <person name="Meng X.-Y."/>
            <person name="Hosoki N."/>
            <person name="Uematsu K."/>
            <person name="Yoshioka H."/>
            <person name="Kamagata Y."/>
            <person name="Tamaki H."/>
        </authorList>
    </citation>
    <scope>NUCLEOTIDE SEQUENCE [LARGE SCALE GENOMIC DNA]</scope>
    <source>
        <strain evidence="6 7">RT761</strain>
    </source>
</reference>
<evidence type="ECO:0000313" key="7">
    <source>
        <dbReference type="Proteomes" id="UP000594463"/>
    </source>
</evidence>
<dbReference type="CDD" id="cd01392">
    <property type="entry name" value="HTH_LacI"/>
    <property type="match status" value="1"/>
</dbReference>
<keyword evidence="2" id="KW-0238">DNA-binding</keyword>
<accession>A0A7T1F283</accession>
<dbReference type="EMBL" id="CP065383">
    <property type="protein sequence ID" value="QPM66985.1"/>
    <property type="molecule type" value="Genomic_DNA"/>
</dbReference>
<dbReference type="SUPFAM" id="SSF53822">
    <property type="entry name" value="Periplasmic binding protein-like I"/>
    <property type="match status" value="1"/>
</dbReference>
<evidence type="ECO:0000256" key="1">
    <source>
        <dbReference type="ARBA" id="ARBA00023015"/>
    </source>
</evidence>
<dbReference type="SUPFAM" id="SSF47413">
    <property type="entry name" value="lambda repressor-like DNA-binding domains"/>
    <property type="match status" value="1"/>
</dbReference>
<dbReference type="PROSITE" id="PS50943">
    <property type="entry name" value="HTH_CROC1"/>
    <property type="match status" value="1"/>
</dbReference>
<dbReference type="InterPro" id="IPR028082">
    <property type="entry name" value="Peripla_BP_I"/>
</dbReference>
<feature type="domain" description="HTH cro/C1-type" evidence="5">
    <location>
        <begin position="2"/>
        <end position="51"/>
    </location>
</feature>
<dbReference type="PRINTS" id="PR00036">
    <property type="entry name" value="HTHLACI"/>
</dbReference>
<keyword evidence="7" id="KW-1185">Reference proteome</keyword>
<dbReference type="PANTHER" id="PTHR30146:SF109">
    <property type="entry name" value="HTH-TYPE TRANSCRIPTIONAL REGULATOR GALS"/>
    <property type="match status" value="1"/>
</dbReference>
<sequence length="353" mass="39740">MKITIEEVAKKAGVSKATVSRVLNNKSWVSPETRQMVLEIIKKLNFSPSEFAKRLGSHSERLGIVGALISESYYGSLFDNFLLFEILKGIGEVVDEQNESLLLKTINHTDYQGIRDGKGFPFYSNQRIVDGIIIAGIPVREQLIKDLILKGHTVVVVGRYRSAPYRILVDNYGGLYKVTDYLISLGHIKIAIIVGPLEFYSFHDKLLGFKDSLKKHGIAIEPEFIVEEQGDPTQGGYRGMEKILSLKERPSAVIATDMNQMAGVFRYLGEKKIRVPEDISIAGYRGEDINSIFPKSVTRIRIGERNIGRVAARMLYDVFNNLIGPRMDITLSTELIIGDTCKRMNNREVRIEL</sequence>
<dbReference type="GO" id="GO:0000976">
    <property type="term" value="F:transcription cis-regulatory region binding"/>
    <property type="evidence" value="ECO:0007669"/>
    <property type="project" value="TreeGrafter"/>
</dbReference>
<dbReference type="PROSITE" id="PS00356">
    <property type="entry name" value="HTH_LACI_1"/>
    <property type="match status" value="1"/>
</dbReference>
<dbReference type="InterPro" id="IPR001387">
    <property type="entry name" value="Cro/C1-type_HTH"/>
</dbReference>
<dbReference type="Gene3D" id="1.10.260.40">
    <property type="entry name" value="lambda repressor-like DNA-binding domains"/>
    <property type="match status" value="1"/>
</dbReference>
<dbReference type="GO" id="GO:0003700">
    <property type="term" value="F:DNA-binding transcription factor activity"/>
    <property type="evidence" value="ECO:0007669"/>
    <property type="project" value="TreeGrafter"/>
</dbReference>
<dbReference type="SMART" id="SM00354">
    <property type="entry name" value="HTH_LACI"/>
    <property type="match status" value="1"/>
</dbReference>
<dbReference type="AlphaFoldDB" id="A0A7T1F283"/>
<dbReference type="RefSeq" id="WP_218112211.1">
    <property type="nucleotide sequence ID" value="NZ_CP065383.1"/>
</dbReference>
<dbReference type="Proteomes" id="UP000594463">
    <property type="component" value="Chromosome"/>
</dbReference>
<dbReference type="KEGG" id="alam:RT761_00171"/>
<protein>
    <submittedName>
        <fullName evidence="6">HTH-type transcriptional repressor PurR</fullName>
    </submittedName>
</protein>
<evidence type="ECO:0000313" key="6">
    <source>
        <dbReference type="EMBL" id="QPM66985.1"/>
    </source>
</evidence>
<keyword evidence="1" id="KW-0805">Transcription regulation</keyword>
<evidence type="ECO:0000259" key="5">
    <source>
        <dbReference type="PROSITE" id="PS50943"/>
    </source>
</evidence>
<dbReference type="Gene3D" id="3.40.50.2300">
    <property type="match status" value="2"/>
</dbReference>
<evidence type="ECO:0000259" key="4">
    <source>
        <dbReference type="PROSITE" id="PS50932"/>
    </source>
</evidence>
<dbReference type="InterPro" id="IPR000843">
    <property type="entry name" value="HTH_LacI"/>
</dbReference>
<feature type="domain" description="HTH lacI-type" evidence="4">
    <location>
        <begin position="3"/>
        <end position="57"/>
    </location>
</feature>
<gene>
    <name evidence="6" type="primary">purR_1</name>
    <name evidence="6" type="ORF">RT761_00171</name>
</gene>
<dbReference type="InterPro" id="IPR046335">
    <property type="entry name" value="LacI/GalR-like_sensor"/>
</dbReference>
<dbReference type="Pfam" id="PF00356">
    <property type="entry name" value="LacI"/>
    <property type="match status" value="1"/>
</dbReference>
<proteinExistence type="predicted"/>
<evidence type="ECO:0000256" key="3">
    <source>
        <dbReference type="ARBA" id="ARBA00023163"/>
    </source>
</evidence>
<dbReference type="PROSITE" id="PS50932">
    <property type="entry name" value="HTH_LACI_2"/>
    <property type="match status" value="1"/>
</dbReference>
<dbReference type="Pfam" id="PF13377">
    <property type="entry name" value="Peripla_BP_3"/>
    <property type="match status" value="1"/>
</dbReference>
<dbReference type="CDD" id="cd06267">
    <property type="entry name" value="PBP1_LacI_sugar_binding-like"/>
    <property type="match status" value="1"/>
</dbReference>